<dbReference type="Pfam" id="PF12802">
    <property type="entry name" value="MarR_2"/>
    <property type="match status" value="1"/>
</dbReference>
<protein>
    <submittedName>
        <fullName evidence="2">MarR family transcriptional regulator</fullName>
    </submittedName>
</protein>
<dbReference type="InterPro" id="IPR036390">
    <property type="entry name" value="WH_DNA-bd_sf"/>
</dbReference>
<dbReference type="RefSeq" id="WP_211695360.1">
    <property type="nucleotide sequence ID" value="NZ_CP046600.1"/>
</dbReference>
<dbReference type="SMART" id="SM00347">
    <property type="entry name" value="HTH_MARR"/>
    <property type="match status" value="1"/>
</dbReference>
<dbReference type="EMBL" id="CP046600">
    <property type="protein sequence ID" value="QUR67786.1"/>
    <property type="molecule type" value="Genomic_DNA"/>
</dbReference>
<keyword evidence="3" id="KW-1185">Reference proteome</keyword>
<dbReference type="Proteomes" id="UP000682202">
    <property type="component" value="Chromosome"/>
</dbReference>
<reference evidence="2" key="1">
    <citation type="submission" date="2019-12" db="EMBL/GenBank/DDBJ databases">
        <title>Mycobacterium spongiae sp. nov.</title>
        <authorList>
            <person name="Stinear T."/>
        </authorList>
    </citation>
    <scope>NUCLEOTIDE SEQUENCE</scope>
    <source>
        <strain evidence="2">FSD4b-SM</strain>
    </source>
</reference>
<evidence type="ECO:0000313" key="3">
    <source>
        <dbReference type="Proteomes" id="UP000682202"/>
    </source>
</evidence>
<feature type="domain" description="HTH marR-type" evidence="1">
    <location>
        <begin position="15"/>
        <end position="148"/>
    </location>
</feature>
<dbReference type="InterPro" id="IPR052526">
    <property type="entry name" value="HTH-type_Bedaq_tolerance"/>
</dbReference>
<name>A0A975JY10_9MYCO</name>
<dbReference type="PANTHER" id="PTHR39515">
    <property type="entry name" value="CONSERVED PROTEIN"/>
    <property type="match status" value="1"/>
</dbReference>
<dbReference type="InterPro" id="IPR000835">
    <property type="entry name" value="HTH_MarR-typ"/>
</dbReference>
<gene>
    <name evidence="2" type="ORF">F6B93_12345</name>
</gene>
<dbReference type="InterPro" id="IPR036388">
    <property type="entry name" value="WH-like_DNA-bd_sf"/>
</dbReference>
<dbReference type="PROSITE" id="PS50995">
    <property type="entry name" value="HTH_MARR_2"/>
    <property type="match status" value="1"/>
</dbReference>
<dbReference type="GO" id="GO:0003700">
    <property type="term" value="F:DNA-binding transcription factor activity"/>
    <property type="evidence" value="ECO:0007669"/>
    <property type="project" value="InterPro"/>
</dbReference>
<dbReference type="SUPFAM" id="SSF46785">
    <property type="entry name" value="Winged helix' DNA-binding domain"/>
    <property type="match status" value="1"/>
</dbReference>
<evidence type="ECO:0000313" key="2">
    <source>
        <dbReference type="EMBL" id="QUR67786.1"/>
    </source>
</evidence>
<organism evidence="2 3">
    <name type="scientific">Mycobacterium spongiae</name>
    <dbReference type="NCBI Taxonomy" id="886343"/>
    <lineage>
        <taxon>Bacteria</taxon>
        <taxon>Bacillati</taxon>
        <taxon>Actinomycetota</taxon>
        <taxon>Actinomycetes</taxon>
        <taxon>Mycobacteriales</taxon>
        <taxon>Mycobacteriaceae</taxon>
        <taxon>Mycobacterium</taxon>
    </lineage>
</organism>
<dbReference type="Gene3D" id="1.10.10.10">
    <property type="entry name" value="Winged helix-like DNA-binding domain superfamily/Winged helix DNA-binding domain"/>
    <property type="match status" value="1"/>
</dbReference>
<dbReference type="KEGG" id="mspg:F6B93_12345"/>
<evidence type="ECO:0000259" key="1">
    <source>
        <dbReference type="PROSITE" id="PS50995"/>
    </source>
</evidence>
<dbReference type="PANTHER" id="PTHR39515:SF2">
    <property type="entry name" value="HTH-TYPE TRANSCRIPTIONAL REGULATOR RV0880"/>
    <property type="match status" value="1"/>
</dbReference>
<dbReference type="AlphaFoldDB" id="A0A975JY10"/>
<proteinExistence type="predicted"/>
<sequence>MQPSHQQHDRYDARLADLADLVLTLGRAVRTQAAGDSSLVELSLTEVTVMHYIDHHAGVSPSAVAAATGLQRTNLSRALRGLEAKGMVERTADPTDNRQALLTGTPKAAENLTRVRAAWARLLGNALEASGQEHDIASALGLLRALERGLYR</sequence>
<accession>A0A975JY10</accession>